<evidence type="ECO:0000256" key="4">
    <source>
        <dbReference type="SAM" id="Phobius"/>
    </source>
</evidence>
<dbReference type="InterPro" id="IPR036028">
    <property type="entry name" value="SH3-like_dom_sf"/>
</dbReference>
<evidence type="ECO:0000313" key="6">
    <source>
        <dbReference type="EMBL" id="ORY52770.1"/>
    </source>
</evidence>
<dbReference type="SMART" id="SM00326">
    <property type="entry name" value="SH3"/>
    <property type="match status" value="1"/>
</dbReference>
<dbReference type="Pfam" id="PF14604">
    <property type="entry name" value="SH3_9"/>
    <property type="match status" value="1"/>
</dbReference>
<keyword evidence="4" id="KW-0472">Membrane</keyword>
<keyword evidence="1 2" id="KW-0728">SH3 domain</keyword>
<evidence type="ECO:0000256" key="3">
    <source>
        <dbReference type="SAM" id="MobiDB-lite"/>
    </source>
</evidence>
<feature type="compositionally biased region" description="Low complexity" evidence="3">
    <location>
        <begin position="659"/>
        <end position="683"/>
    </location>
</feature>
<feature type="domain" description="SH3" evidence="5">
    <location>
        <begin position="547"/>
        <end position="608"/>
    </location>
</feature>
<dbReference type="OrthoDB" id="5595608at2759"/>
<accession>A0A1Y2D0I0</accession>
<gene>
    <name evidence="6" type="ORF">LY90DRAFT_670428</name>
</gene>
<dbReference type="EMBL" id="MCOG01000092">
    <property type="protein sequence ID" value="ORY52770.1"/>
    <property type="molecule type" value="Genomic_DNA"/>
</dbReference>
<organism evidence="6 7">
    <name type="scientific">Neocallimastix californiae</name>
    <dbReference type="NCBI Taxonomy" id="1754190"/>
    <lineage>
        <taxon>Eukaryota</taxon>
        <taxon>Fungi</taxon>
        <taxon>Fungi incertae sedis</taxon>
        <taxon>Chytridiomycota</taxon>
        <taxon>Chytridiomycota incertae sedis</taxon>
        <taxon>Neocallimastigomycetes</taxon>
        <taxon>Neocallimastigales</taxon>
        <taxon>Neocallimastigaceae</taxon>
        <taxon>Neocallimastix</taxon>
    </lineage>
</organism>
<reference evidence="6 7" key="1">
    <citation type="submission" date="2016-08" db="EMBL/GenBank/DDBJ databases">
        <title>A Parts List for Fungal Cellulosomes Revealed by Comparative Genomics.</title>
        <authorList>
            <consortium name="DOE Joint Genome Institute"/>
            <person name="Haitjema C.H."/>
            <person name="Gilmore S.P."/>
            <person name="Henske J.K."/>
            <person name="Solomon K.V."/>
            <person name="De Groot R."/>
            <person name="Kuo A."/>
            <person name="Mondo S.J."/>
            <person name="Salamov A.A."/>
            <person name="Labutti K."/>
            <person name="Zhao Z."/>
            <person name="Chiniquy J."/>
            <person name="Barry K."/>
            <person name="Brewer H.M."/>
            <person name="Purvine S.O."/>
            <person name="Wright A.T."/>
            <person name="Boxma B."/>
            <person name="Van Alen T."/>
            <person name="Hackstein J.H."/>
            <person name="Baker S.E."/>
            <person name="Grigoriev I.V."/>
            <person name="O'Malley M.A."/>
        </authorList>
    </citation>
    <scope>NUCLEOTIDE SEQUENCE [LARGE SCALE GENOMIC DNA]</scope>
    <source>
        <strain evidence="6 7">G1</strain>
    </source>
</reference>
<feature type="compositionally biased region" description="Basic and acidic residues" evidence="3">
    <location>
        <begin position="726"/>
        <end position="736"/>
    </location>
</feature>
<feature type="region of interest" description="Disordered" evidence="3">
    <location>
        <begin position="350"/>
        <end position="385"/>
    </location>
</feature>
<feature type="region of interest" description="Disordered" evidence="3">
    <location>
        <begin position="647"/>
        <end position="687"/>
    </location>
</feature>
<dbReference type="SUPFAM" id="SSF50044">
    <property type="entry name" value="SH3-domain"/>
    <property type="match status" value="1"/>
</dbReference>
<comment type="caution">
    <text evidence="6">The sequence shown here is derived from an EMBL/GenBank/DDBJ whole genome shotgun (WGS) entry which is preliminary data.</text>
</comment>
<dbReference type="AlphaFoldDB" id="A0A1Y2D0I0"/>
<dbReference type="PROSITE" id="PS50002">
    <property type="entry name" value="SH3"/>
    <property type="match status" value="1"/>
</dbReference>
<feature type="compositionally biased region" description="Basic and acidic residues" evidence="3">
    <location>
        <begin position="745"/>
        <end position="761"/>
    </location>
</feature>
<evidence type="ECO:0000313" key="7">
    <source>
        <dbReference type="Proteomes" id="UP000193920"/>
    </source>
</evidence>
<keyword evidence="4" id="KW-0812">Transmembrane</keyword>
<feature type="region of interest" description="Disordered" evidence="3">
    <location>
        <begin position="726"/>
        <end position="765"/>
    </location>
</feature>
<protein>
    <recommendedName>
        <fullName evidence="5">SH3 domain-containing protein</fullName>
    </recommendedName>
</protein>
<evidence type="ECO:0000256" key="2">
    <source>
        <dbReference type="PROSITE-ProRule" id="PRU00192"/>
    </source>
</evidence>
<sequence length="809" mass="93286">MGNVDSVLMEEDNIKQNLQNNINKKYIEYTNFSVNTNNNGNNNNNVNSIENINSGYNTHTYDNTQSTDNMNLPQNNIYWAVTNTATMVRTIPTSVAENLSDTAPNITTTSSYIPEDNNTDIEIPLSPAENENDSTLVAKLSNIWKWMNTTVFAVKGINISYLYIIIAAVSVVLIFSLLLLICIVRRRHKNKIKRMKLIDVNNSSNLRNMLDETTNSQDAFDNHLNKDEFSHENILIDNKDDYLDINDYANYLDNKLSSSTTKRYQTLPLMKNPSAAHSTGKTIDAFQSNYNKMSSPVFPTSSPKSSYRKNSIYNTNYDCEFDSGYNFYSQNMKLNKSMIKNKTLSLKSSTKSLKNKGKSSPMASNHMDYLEDSPDLMNDRNNDRDRDIRNDNVENDMMDINNNNNNVYPDDYNFDDINYNRNPFKEKKYNSMPRFNNYPKYSMNTDNKRHPMSVITPKEQYNMNYQTDFHYQQQSPSSPLNTLSPIKNSLPTYMNFNDSPNQLNKMVSPTTRFGSAPTPLTKNENLILPPINVLNDENLINETKRYPVDLDYLARYSYQPVVNDELDISMRDRIHLLQTYSDGWAYGKNVTTGKLGVFPLNRLFSVKRAKSDRESEKTKVNVYATMESPKVTSKRISYSLSNLQRKNASQETLIDRKNSNSNTEKSSESSSGSSSNNVNIISNRKVKPKKSRTLIIKNFSDEDLRDKSQSTNNDKLDISSIDRKKNSYSYKRDSSNDKQYFSNLRDSDNSVKSKSRKKEEKEENDFDSVLRLKIDFDDNKYNKPITTKQVDNDDDDIQYNFKDVYIPYI</sequence>
<dbReference type="InterPro" id="IPR001452">
    <property type="entry name" value="SH3_domain"/>
</dbReference>
<keyword evidence="7" id="KW-1185">Reference proteome</keyword>
<proteinExistence type="predicted"/>
<dbReference type="Gene3D" id="2.30.30.40">
    <property type="entry name" value="SH3 Domains"/>
    <property type="match status" value="1"/>
</dbReference>
<keyword evidence="4" id="KW-1133">Transmembrane helix</keyword>
<name>A0A1Y2D0I0_9FUNG</name>
<evidence type="ECO:0000256" key="1">
    <source>
        <dbReference type="ARBA" id="ARBA00022443"/>
    </source>
</evidence>
<dbReference type="STRING" id="1754190.A0A1Y2D0I0"/>
<dbReference type="Proteomes" id="UP000193920">
    <property type="component" value="Unassembled WGS sequence"/>
</dbReference>
<evidence type="ECO:0000259" key="5">
    <source>
        <dbReference type="PROSITE" id="PS50002"/>
    </source>
</evidence>
<feature type="transmembrane region" description="Helical" evidence="4">
    <location>
        <begin position="161"/>
        <end position="184"/>
    </location>
</feature>